<keyword evidence="8" id="KW-0732">Signal</keyword>
<name>A0AA39GX91_9BILA</name>
<evidence type="ECO:0000313" key="9">
    <source>
        <dbReference type="EMBL" id="KAK0394209.1"/>
    </source>
</evidence>
<dbReference type="PROSITE" id="PS00375">
    <property type="entry name" value="UDPGT"/>
    <property type="match status" value="1"/>
</dbReference>
<sequence length="588" mass="67091">MKLLSTLVLFFGFISFSSSYKYFIYTPTLGHSHVNFMGKIADLLVDAGHYVVVLIPIHDPDVHSNGTTKAHRVIRFEGHSLDKNLWRTIQFKGGKQFDANAETMAKSDLKIMYTVYHYVCRDLVNDDELMNSLKAEKFDVGITEKHDYCDAGIMHALDIKTVIVASAIPFYNKMQTIVGLQPSPFVEPGVFQTFTDEMTYLERVKNVFGLHMFKFFIDRKNTALQQSIFTEKYGPSFPDLRDIEYKTTSVIFVNSLEMLEFARPISHKIIYMGGLGLAKPKPLTGKYLDIATSAKKGVVLISLGSIVHSSNMPLAMKLSFLEAMSKFPDYKFVWKYDNVDDEIFKNYSNVYPVRWLPQVDLLAHPNTKAFLTHCGLNSVTESVFHGKPLLALPIFGDQPHNAAFVQKRKVGFLMKKTNLTAVAIEDAFRVVLGDGTQKTIYTENAERMKAMIEGRPFSSEELVLRWSEYVAKFGSLPEMNIYTREMWWWQTHMIDIYAPICISVIVILLTFIAILNMLGPNILGLNLRITRIRYPVSVTSCCPSKKVSRIKYTTHIIPAIRCHTIDLSHIERWPHHKWMGMNISSQAN</sequence>
<keyword evidence="7" id="KW-0472">Membrane</keyword>
<evidence type="ECO:0000256" key="7">
    <source>
        <dbReference type="SAM" id="Phobius"/>
    </source>
</evidence>
<organism evidence="9 10">
    <name type="scientific">Steinernema hermaphroditum</name>
    <dbReference type="NCBI Taxonomy" id="289476"/>
    <lineage>
        <taxon>Eukaryota</taxon>
        <taxon>Metazoa</taxon>
        <taxon>Ecdysozoa</taxon>
        <taxon>Nematoda</taxon>
        <taxon>Chromadorea</taxon>
        <taxon>Rhabditida</taxon>
        <taxon>Tylenchina</taxon>
        <taxon>Panagrolaimomorpha</taxon>
        <taxon>Strongyloidoidea</taxon>
        <taxon>Steinernematidae</taxon>
        <taxon>Steinernema</taxon>
    </lineage>
</organism>
<evidence type="ECO:0000256" key="2">
    <source>
        <dbReference type="ARBA" id="ARBA00012544"/>
    </source>
</evidence>
<evidence type="ECO:0000256" key="1">
    <source>
        <dbReference type="ARBA" id="ARBA00009995"/>
    </source>
</evidence>
<dbReference type="InterPro" id="IPR035595">
    <property type="entry name" value="UDP_glycos_trans_CS"/>
</dbReference>
<proteinExistence type="inferred from homology"/>
<gene>
    <name evidence="9" type="ORF">QR680_000620</name>
</gene>
<evidence type="ECO:0000256" key="6">
    <source>
        <dbReference type="RuleBase" id="RU003718"/>
    </source>
</evidence>
<dbReference type="Gene3D" id="3.40.50.2000">
    <property type="entry name" value="Glycogen Phosphorylase B"/>
    <property type="match status" value="1"/>
</dbReference>
<evidence type="ECO:0000313" key="10">
    <source>
        <dbReference type="Proteomes" id="UP001175271"/>
    </source>
</evidence>
<comment type="catalytic activity">
    <reaction evidence="5">
        <text>glucuronate acceptor + UDP-alpha-D-glucuronate = acceptor beta-D-glucuronoside + UDP + H(+)</text>
        <dbReference type="Rhea" id="RHEA:21032"/>
        <dbReference type="ChEBI" id="CHEBI:15378"/>
        <dbReference type="ChEBI" id="CHEBI:58052"/>
        <dbReference type="ChEBI" id="CHEBI:58223"/>
        <dbReference type="ChEBI" id="CHEBI:132367"/>
        <dbReference type="ChEBI" id="CHEBI:132368"/>
        <dbReference type="EC" id="2.4.1.17"/>
    </reaction>
</comment>
<dbReference type="PANTHER" id="PTHR48043">
    <property type="entry name" value="EG:EG0003.4 PROTEIN-RELATED"/>
    <property type="match status" value="1"/>
</dbReference>
<comment type="caution">
    <text evidence="9">The sequence shown here is derived from an EMBL/GenBank/DDBJ whole genome shotgun (WGS) entry which is preliminary data.</text>
</comment>
<keyword evidence="10" id="KW-1185">Reference proteome</keyword>
<keyword evidence="7" id="KW-0812">Transmembrane</keyword>
<dbReference type="EMBL" id="JAUCMV010000005">
    <property type="protein sequence ID" value="KAK0394209.1"/>
    <property type="molecule type" value="Genomic_DNA"/>
</dbReference>
<feature type="signal peptide" evidence="8">
    <location>
        <begin position="1"/>
        <end position="19"/>
    </location>
</feature>
<feature type="transmembrane region" description="Helical" evidence="7">
    <location>
        <begin position="496"/>
        <end position="518"/>
    </location>
</feature>
<evidence type="ECO:0000256" key="8">
    <source>
        <dbReference type="SAM" id="SignalP"/>
    </source>
</evidence>
<protein>
    <recommendedName>
        <fullName evidence="2">glucuronosyltransferase</fullName>
        <ecNumber evidence="2">2.4.1.17</ecNumber>
    </recommendedName>
</protein>
<evidence type="ECO:0000256" key="5">
    <source>
        <dbReference type="ARBA" id="ARBA00047475"/>
    </source>
</evidence>
<dbReference type="EC" id="2.4.1.17" evidence="2"/>
<dbReference type="PANTHER" id="PTHR48043:SF145">
    <property type="entry name" value="FI06409P-RELATED"/>
    <property type="match status" value="1"/>
</dbReference>
<keyword evidence="7" id="KW-1133">Transmembrane helix</keyword>
<dbReference type="FunFam" id="3.40.50.2000:FF:000021">
    <property type="entry name" value="UDP-glucuronosyltransferase"/>
    <property type="match status" value="1"/>
</dbReference>
<dbReference type="Proteomes" id="UP001175271">
    <property type="component" value="Unassembled WGS sequence"/>
</dbReference>
<dbReference type="CDD" id="cd03784">
    <property type="entry name" value="GT1_Gtf-like"/>
    <property type="match status" value="1"/>
</dbReference>
<dbReference type="InterPro" id="IPR050271">
    <property type="entry name" value="UDP-glycosyltransferase"/>
</dbReference>
<evidence type="ECO:0000256" key="4">
    <source>
        <dbReference type="ARBA" id="ARBA00022679"/>
    </source>
</evidence>
<keyword evidence="3 6" id="KW-0328">Glycosyltransferase</keyword>
<dbReference type="AlphaFoldDB" id="A0AA39GX91"/>
<accession>A0AA39GX91</accession>
<dbReference type="SUPFAM" id="SSF53756">
    <property type="entry name" value="UDP-Glycosyltransferase/glycogen phosphorylase"/>
    <property type="match status" value="1"/>
</dbReference>
<keyword evidence="4 6" id="KW-0808">Transferase</keyword>
<comment type="similarity">
    <text evidence="1 6">Belongs to the UDP-glycosyltransferase family.</text>
</comment>
<dbReference type="GO" id="GO:0015020">
    <property type="term" value="F:glucuronosyltransferase activity"/>
    <property type="evidence" value="ECO:0007669"/>
    <property type="project" value="UniProtKB-EC"/>
</dbReference>
<reference evidence="9" key="1">
    <citation type="submission" date="2023-06" db="EMBL/GenBank/DDBJ databases">
        <title>Genomic analysis of the entomopathogenic nematode Steinernema hermaphroditum.</title>
        <authorList>
            <person name="Schwarz E.M."/>
            <person name="Heppert J.K."/>
            <person name="Baniya A."/>
            <person name="Schwartz H.T."/>
            <person name="Tan C.-H."/>
            <person name="Antoshechkin I."/>
            <person name="Sternberg P.W."/>
            <person name="Goodrich-Blair H."/>
            <person name="Dillman A.R."/>
        </authorList>
    </citation>
    <scope>NUCLEOTIDE SEQUENCE</scope>
    <source>
        <strain evidence="9">PS9179</strain>
        <tissue evidence="9">Whole animal</tissue>
    </source>
</reference>
<dbReference type="InterPro" id="IPR002213">
    <property type="entry name" value="UDP_glucos_trans"/>
</dbReference>
<dbReference type="Pfam" id="PF00201">
    <property type="entry name" value="UDPGT"/>
    <property type="match status" value="1"/>
</dbReference>
<feature type="chain" id="PRO_5041320960" description="glucuronosyltransferase" evidence="8">
    <location>
        <begin position="20"/>
        <end position="588"/>
    </location>
</feature>
<evidence type="ECO:0000256" key="3">
    <source>
        <dbReference type="ARBA" id="ARBA00022676"/>
    </source>
</evidence>